<dbReference type="RefSeq" id="WP_078476883.1">
    <property type="nucleotide sequence ID" value="NZ_MPRK01000088.1"/>
</dbReference>
<sequence length="74" mass="8658">MRSLLENLDRPILEISYEDYVLNRVDRLKDIHNFLRVPYTGSTLNLVHEPKKPAGIEAKRLMSLFMERNNQSGT</sequence>
<keyword evidence="2" id="KW-1185">Reference proteome</keyword>
<dbReference type="Proteomes" id="UP000190198">
    <property type="component" value="Unassembled WGS sequence"/>
</dbReference>
<dbReference type="InterPro" id="IPR027417">
    <property type="entry name" value="P-loop_NTPase"/>
</dbReference>
<comment type="caution">
    <text evidence="1">The sequence shown here is derived from an EMBL/GenBank/DDBJ whole genome shotgun (WGS) entry which is preliminary data.</text>
</comment>
<dbReference type="EMBL" id="MPRK01000088">
    <property type="protein sequence ID" value="OOZ40475.1"/>
    <property type="molecule type" value="Genomic_DNA"/>
</dbReference>
<protein>
    <recommendedName>
        <fullName evidence="3">Sulfotransferase domain-containing protein</fullName>
    </recommendedName>
</protein>
<dbReference type="AlphaFoldDB" id="A0A1T2L5S7"/>
<proteinExistence type="predicted"/>
<evidence type="ECO:0000313" key="1">
    <source>
        <dbReference type="EMBL" id="OOZ40475.1"/>
    </source>
</evidence>
<reference evidence="1 2" key="1">
    <citation type="submission" date="2016-11" db="EMBL/GenBank/DDBJ databases">
        <title>Mixed transmission modes and dynamic genome evolution in an obligate animal-bacterial symbiosis.</title>
        <authorList>
            <person name="Russell S.L."/>
            <person name="Corbett-Detig R.B."/>
            <person name="Cavanaugh C.M."/>
        </authorList>
    </citation>
    <scope>NUCLEOTIDE SEQUENCE [LARGE SCALE GENOMIC DNA]</scope>
    <source>
        <strain evidence="1">Sp-SM6</strain>
    </source>
</reference>
<organism evidence="1 2">
    <name type="scientific">Solemya elarraichensis gill symbiont</name>
    <dbReference type="NCBI Taxonomy" id="1918949"/>
    <lineage>
        <taxon>Bacteria</taxon>
        <taxon>Pseudomonadati</taxon>
        <taxon>Pseudomonadota</taxon>
        <taxon>Gammaproteobacteria</taxon>
        <taxon>sulfur-oxidizing symbionts</taxon>
    </lineage>
</organism>
<name>A0A1T2L5S7_9GAMM</name>
<accession>A0A1T2L5S7</accession>
<dbReference type="SUPFAM" id="SSF52540">
    <property type="entry name" value="P-loop containing nucleoside triphosphate hydrolases"/>
    <property type="match status" value="1"/>
</dbReference>
<gene>
    <name evidence="1" type="ORF">BOW52_05840</name>
</gene>
<evidence type="ECO:0008006" key="3">
    <source>
        <dbReference type="Google" id="ProtNLM"/>
    </source>
</evidence>
<evidence type="ECO:0000313" key="2">
    <source>
        <dbReference type="Proteomes" id="UP000190198"/>
    </source>
</evidence>
<dbReference type="Gene3D" id="3.40.50.300">
    <property type="entry name" value="P-loop containing nucleotide triphosphate hydrolases"/>
    <property type="match status" value="1"/>
</dbReference>